<dbReference type="PANTHER" id="PTHR21963:SF1">
    <property type="entry name" value="SPERM-ASSOCIATED ANTIGEN 17"/>
    <property type="match status" value="1"/>
</dbReference>
<dbReference type="GO" id="GO:0003351">
    <property type="term" value="P:epithelial cilium movement involved in extracellular fluid movement"/>
    <property type="evidence" value="ECO:0007669"/>
    <property type="project" value="TreeGrafter"/>
</dbReference>
<feature type="region of interest" description="Disordered" evidence="1">
    <location>
        <begin position="144"/>
        <end position="203"/>
    </location>
</feature>
<dbReference type="GO" id="GO:1990716">
    <property type="term" value="C:axonemal central apparatus"/>
    <property type="evidence" value="ECO:0007669"/>
    <property type="project" value="TreeGrafter"/>
</dbReference>
<feature type="region of interest" description="Disordered" evidence="1">
    <location>
        <begin position="242"/>
        <end position="267"/>
    </location>
</feature>
<feature type="compositionally biased region" description="Basic and acidic residues" evidence="1">
    <location>
        <begin position="1153"/>
        <end position="1174"/>
    </location>
</feature>
<sequence length="1874" mass="208798">MSKAGKRGKSGDVKGGPAGGGKWDQVLSSCAFQEESWNPCVTWVVGRQAEDSKHIEALNVIVQTGTRKLFSVVTKELLYTDVRELGNPKNKKVKETPANSEICEACKPYVDTGEPIPVPLLAKLIKWKLMAIKAADLKRRDAELKAANDKKKGAKDAKDGGKERAKSPKKGGKKTPEPQTAKDGSKLKKRGEEDSDSKYIDDEPDDGCHHYILVTGFHDPRLFQFLEEIKVNVDSVIGIGSQDYTPLRRPPPPEAEPPAEQSEEDRKFEELQNELRVFWTNLLPLLQRLPLDSSCMHDIACLDYEVKALMVPSDPIDAEQKVQYSTSLYEDIAVMIYDLLDARRLYRTYLENLKLIKVPVYGVEETAAITPVPPPTPGQPGVAAGATGGAEAGAAMTAPENRVPPPPVDMRYYNDLMNTVPQESVSVPLIIHCMLEQITANEEGREPPSEQAPPTRPDGLNFHLASYLTEVAFKLGLSESEHQLLSEVLELPSPPPDQPGPPELINVQDDISNRTQHLQPHYGFNPSAVEKVMLQFVPFAKLWHQQQRPTSAESRLRAARLQELIHYCARENLSKSEIDRAFKQFVFESMDLARVDANGFILEKDKEGLHHTAIPWDDPYPFFKVMLPQINKPLADVRCTPTSSEESRSALNLHTYPSLRVDRIRDPSIQQKIGNGKMFGGTGRESDVILEIRVNLGDGACTPEIPDADNESKQGSDSGGEESKNKSILVSKTSSPRQACLSPKRSRSNSVHWVADVHSDEPQDLQDLQASHLPPDIRAKTVEEGVLEMVDAQKRNLDQWCFAEHFKPHILLQVLREASYMLPFHEVYHHKRDETQMLVLHNPYGTELHNHVDWHQELHSNMGFRNYLDCTAESISEWLKEKEAEYQAHVLSKEVEMINKEEEEKAKAAEKAEGKGKKSPRKSPSRSKSPRGSRASSIERSSSQASNPYVRAGSLKAWQTEQDRIAQEEGEKERAKAEKRSRSATKQKEKEEKEKAEKEKAAKSPRGSARSRKSTSLPDVDAAAAPTSQPEPAAEQEEEPYWPFYGYDSGNQLIHVSGIKTTLFPSDGGTIKTERTEFVQGTTAIRSVLQKDDHVFSIHVLNPREDMNLPEEYEALLESQAMAAAQAMSGMSDSAGHDGRDGLGSALTEETASENKRDTYTGEKSEYEKSEKVKPYQPAQYIPPPHSGEGGSVPQTAAASPIKAKKDLPKKGQSPELEKPADDTDNLDDEKKDDEKTMLKQDFQELFVTCPDGLAIKYFLQSSIGVNPPSPEDRQLAVRQSYPYKTKGVQSCEAARNKYIQAEVSRVITAEGNVVKNMVDGSVEVLSADGTVSRFSGVWHVSPSRAASPARSNKSDQGRDSPKKGGKNSGKGRRQANQPEAEVEEEVKLEGSAPTWTITYPSGERLQINKDNGDCQELSPVPVCLATDPDTSQTMATRDDHVITVSYPDGTTIVEHEDGTRITVYYRETAMPVDEHDEFNTATSENLTVFGSGTSINVFPDGYYILHHSKGGRVEVDTEGTMVYFPRRSRFLEHLMPERELQYVLRHNADVILETVDPDGNVFNVRSTGDYNVIPVQSDDACSDDSDENITKQKKITQYGQHAPRFFIIHSDGSGTELLRYQDVAEYLLMAEQNPATAVLKDALPDHPGVKGITVLKPYLLGLSEKWFKNYDQESIVPKGIRCRDLKTLPPKEYVKPGPKFGTNIGQGLNVGAANKGPIRVPILKCPNKLEIRQVVQYKPMADSLREVLKEGLHSYAEAVVGRMRAEALTNIDDVRSVDEKILAQDLKVLADSQRQEARDCDAEHVKAIYEAAVAPPPPSPPRTPQPKRTLADWERDRREREEEEEAKKKLKHKSIEPYFTSELGKAFLLTQVS</sequence>
<protein>
    <submittedName>
        <fullName evidence="2">Sperm-associated antigen 17</fullName>
    </submittedName>
</protein>
<dbReference type="Proteomes" id="UP000762676">
    <property type="component" value="Unassembled WGS sequence"/>
</dbReference>
<keyword evidence="3" id="KW-1185">Reference proteome</keyword>
<feature type="compositionally biased region" description="Low complexity" evidence="1">
    <location>
        <begin position="932"/>
        <end position="946"/>
    </location>
</feature>
<dbReference type="InterPro" id="IPR026173">
    <property type="entry name" value="SPAG17"/>
</dbReference>
<proteinExistence type="predicted"/>
<feature type="region of interest" description="Disordered" evidence="1">
    <location>
        <begin position="1812"/>
        <end position="1854"/>
    </location>
</feature>
<feature type="compositionally biased region" description="Basic and acidic residues" evidence="1">
    <location>
        <begin position="183"/>
        <end position="203"/>
    </location>
</feature>
<feature type="region of interest" description="Disordered" evidence="1">
    <location>
        <begin position="700"/>
        <end position="746"/>
    </location>
</feature>
<feature type="region of interest" description="Disordered" evidence="1">
    <location>
        <begin position="1341"/>
        <end position="1402"/>
    </location>
</feature>
<feature type="region of interest" description="Disordered" evidence="1">
    <location>
        <begin position="902"/>
        <end position="1041"/>
    </location>
</feature>
<evidence type="ECO:0000256" key="1">
    <source>
        <dbReference type="SAM" id="MobiDB-lite"/>
    </source>
</evidence>
<accession>A0AAV4GU26</accession>
<feature type="compositionally biased region" description="Basic and acidic residues" evidence="1">
    <location>
        <begin position="1353"/>
        <end position="1363"/>
    </location>
</feature>
<feature type="compositionally biased region" description="Polar residues" evidence="1">
    <location>
        <begin position="726"/>
        <end position="737"/>
    </location>
</feature>
<dbReference type="GO" id="GO:0005576">
    <property type="term" value="C:extracellular region"/>
    <property type="evidence" value="ECO:0007669"/>
    <property type="project" value="GOC"/>
</dbReference>
<feature type="compositionally biased region" description="Basic and acidic residues" evidence="1">
    <location>
        <begin position="1830"/>
        <end position="1841"/>
    </location>
</feature>
<organism evidence="2 3">
    <name type="scientific">Elysia marginata</name>
    <dbReference type="NCBI Taxonomy" id="1093978"/>
    <lineage>
        <taxon>Eukaryota</taxon>
        <taxon>Metazoa</taxon>
        <taxon>Spiralia</taxon>
        <taxon>Lophotrochozoa</taxon>
        <taxon>Mollusca</taxon>
        <taxon>Gastropoda</taxon>
        <taxon>Heterobranchia</taxon>
        <taxon>Euthyneura</taxon>
        <taxon>Panpulmonata</taxon>
        <taxon>Sacoglossa</taxon>
        <taxon>Placobranchoidea</taxon>
        <taxon>Plakobranchidae</taxon>
        <taxon>Elysia</taxon>
    </lineage>
</organism>
<reference evidence="2 3" key="1">
    <citation type="journal article" date="2021" name="Elife">
        <title>Chloroplast acquisition without the gene transfer in kleptoplastic sea slugs, Plakobranchus ocellatus.</title>
        <authorList>
            <person name="Maeda T."/>
            <person name="Takahashi S."/>
            <person name="Yoshida T."/>
            <person name="Shimamura S."/>
            <person name="Takaki Y."/>
            <person name="Nagai Y."/>
            <person name="Toyoda A."/>
            <person name="Suzuki Y."/>
            <person name="Arimoto A."/>
            <person name="Ishii H."/>
            <person name="Satoh N."/>
            <person name="Nishiyama T."/>
            <person name="Hasebe M."/>
            <person name="Maruyama T."/>
            <person name="Minagawa J."/>
            <person name="Obokata J."/>
            <person name="Shigenobu S."/>
        </authorList>
    </citation>
    <scope>NUCLEOTIDE SEQUENCE [LARGE SCALE GENOMIC DNA]</scope>
</reference>
<dbReference type="InterPro" id="IPR047002">
    <property type="entry name" value="Tcp10_C_sf"/>
</dbReference>
<evidence type="ECO:0000313" key="3">
    <source>
        <dbReference type="Proteomes" id="UP000762676"/>
    </source>
</evidence>
<feature type="compositionally biased region" description="Pro residues" evidence="1">
    <location>
        <begin position="1815"/>
        <end position="1825"/>
    </location>
</feature>
<dbReference type="PANTHER" id="PTHR21963">
    <property type="entry name" value="PF6"/>
    <property type="match status" value="1"/>
</dbReference>
<feature type="region of interest" description="Disordered" evidence="1">
    <location>
        <begin position="1"/>
        <end position="20"/>
    </location>
</feature>
<feature type="compositionally biased region" description="Basic and acidic residues" evidence="1">
    <location>
        <begin position="144"/>
        <end position="166"/>
    </location>
</feature>
<gene>
    <name evidence="2" type="ORF">ElyMa_004251400</name>
</gene>
<dbReference type="EMBL" id="BMAT01008565">
    <property type="protein sequence ID" value="GFR88413.1"/>
    <property type="molecule type" value="Genomic_DNA"/>
</dbReference>
<feature type="compositionally biased region" description="Basic and acidic residues" evidence="1">
    <location>
        <begin position="961"/>
        <end position="1002"/>
    </location>
</feature>
<dbReference type="Gene3D" id="2.60.450.20">
    <property type="match status" value="1"/>
</dbReference>
<feature type="compositionally biased region" description="Low complexity" evidence="1">
    <location>
        <begin position="1022"/>
        <end position="1033"/>
    </location>
</feature>
<feature type="compositionally biased region" description="Basic residues" evidence="1">
    <location>
        <begin position="1364"/>
        <end position="1374"/>
    </location>
</feature>
<feature type="compositionally biased region" description="Basic and acidic residues" evidence="1">
    <location>
        <begin position="902"/>
        <end position="916"/>
    </location>
</feature>
<feature type="region of interest" description="Disordered" evidence="1">
    <location>
        <begin position="1127"/>
        <end position="1233"/>
    </location>
</feature>
<dbReference type="GO" id="GO:1904158">
    <property type="term" value="P:axonemal central apparatus assembly"/>
    <property type="evidence" value="ECO:0007669"/>
    <property type="project" value="TreeGrafter"/>
</dbReference>
<name>A0AAV4GU26_9GAST</name>
<evidence type="ECO:0000313" key="2">
    <source>
        <dbReference type="EMBL" id="GFR88413.1"/>
    </source>
</evidence>
<feature type="compositionally biased region" description="Basic residues" evidence="1">
    <location>
        <begin position="917"/>
        <end position="931"/>
    </location>
</feature>
<comment type="caution">
    <text evidence="2">The sequence shown here is derived from an EMBL/GenBank/DDBJ whole genome shotgun (WGS) entry which is preliminary data.</text>
</comment>
<feature type="compositionally biased region" description="Low complexity" evidence="1">
    <location>
        <begin position="1342"/>
        <end position="1352"/>
    </location>
</feature>